<dbReference type="EMBL" id="FNCP01000036">
    <property type="protein sequence ID" value="SDI38567.1"/>
    <property type="molecule type" value="Genomic_DNA"/>
</dbReference>
<gene>
    <name evidence="2" type="ORF">SAMN05443529_13612</name>
</gene>
<name>A0A1G8K597_9FIRM</name>
<organism evidence="2 3">
    <name type="scientific">Desulfosporosinus hippei DSM 8344</name>
    <dbReference type="NCBI Taxonomy" id="1121419"/>
    <lineage>
        <taxon>Bacteria</taxon>
        <taxon>Bacillati</taxon>
        <taxon>Bacillota</taxon>
        <taxon>Clostridia</taxon>
        <taxon>Eubacteriales</taxon>
        <taxon>Desulfitobacteriaceae</taxon>
        <taxon>Desulfosporosinus</taxon>
    </lineage>
</organism>
<proteinExistence type="predicted"/>
<dbReference type="Proteomes" id="UP000198656">
    <property type="component" value="Unassembled WGS sequence"/>
</dbReference>
<keyword evidence="3" id="KW-1185">Reference proteome</keyword>
<sequence length="77" mass="8395">MPIIDKPLTSTLVLKYEDGVAPAGGPQIKQKSLNYVRPDADHEALHEVAAALFSLSENPLNAVILRDSTELVEEPEE</sequence>
<reference evidence="3" key="1">
    <citation type="submission" date="2016-10" db="EMBL/GenBank/DDBJ databases">
        <authorList>
            <person name="Varghese N."/>
            <person name="Submissions S."/>
        </authorList>
    </citation>
    <scope>NUCLEOTIDE SEQUENCE [LARGE SCALE GENOMIC DNA]</scope>
    <source>
        <strain evidence="3">DSM 8344</strain>
    </source>
</reference>
<evidence type="ECO:0000313" key="2">
    <source>
        <dbReference type="EMBL" id="SDI38567.1"/>
    </source>
</evidence>
<dbReference type="AlphaFoldDB" id="A0A1G8K597"/>
<dbReference type="RefSeq" id="WP_092335560.1">
    <property type="nucleotide sequence ID" value="NZ_FNCP01000036.1"/>
</dbReference>
<accession>A0A1G8K597</accession>
<evidence type="ECO:0000313" key="3">
    <source>
        <dbReference type="Proteomes" id="UP000198656"/>
    </source>
</evidence>
<evidence type="ECO:0000259" key="1">
    <source>
        <dbReference type="Pfam" id="PF07872"/>
    </source>
</evidence>
<feature type="domain" description="DUF1659" evidence="1">
    <location>
        <begin position="6"/>
        <end position="73"/>
    </location>
</feature>
<dbReference type="OrthoDB" id="1954703at2"/>
<dbReference type="Pfam" id="PF07872">
    <property type="entry name" value="DUF1659"/>
    <property type="match status" value="1"/>
</dbReference>
<dbReference type="InterPro" id="IPR012454">
    <property type="entry name" value="DUF1659"/>
</dbReference>
<protein>
    <recommendedName>
        <fullName evidence="1">DUF1659 domain-containing protein</fullName>
    </recommendedName>
</protein>